<dbReference type="Proteomes" id="UP000593577">
    <property type="component" value="Unassembled WGS sequence"/>
</dbReference>
<dbReference type="InterPro" id="IPR025558">
    <property type="entry name" value="DUF4283"/>
</dbReference>
<evidence type="ECO:0000259" key="1">
    <source>
        <dbReference type="Pfam" id="PF14111"/>
    </source>
</evidence>
<feature type="non-terminal residue" evidence="2">
    <location>
        <position position="1"/>
    </location>
</feature>
<accession>A0A7J8YU36</accession>
<keyword evidence="3" id="KW-1185">Reference proteome</keyword>
<organism evidence="2 3">
    <name type="scientific">Gossypium aridum</name>
    <name type="common">American cotton</name>
    <name type="synonym">Erioxylum aridum</name>
    <dbReference type="NCBI Taxonomy" id="34290"/>
    <lineage>
        <taxon>Eukaryota</taxon>
        <taxon>Viridiplantae</taxon>
        <taxon>Streptophyta</taxon>
        <taxon>Embryophyta</taxon>
        <taxon>Tracheophyta</taxon>
        <taxon>Spermatophyta</taxon>
        <taxon>Magnoliopsida</taxon>
        <taxon>eudicotyledons</taxon>
        <taxon>Gunneridae</taxon>
        <taxon>Pentapetalae</taxon>
        <taxon>rosids</taxon>
        <taxon>malvids</taxon>
        <taxon>Malvales</taxon>
        <taxon>Malvaceae</taxon>
        <taxon>Malvoideae</taxon>
        <taxon>Gossypium</taxon>
    </lineage>
</organism>
<dbReference type="EMBL" id="JABFAA010354201">
    <property type="protein sequence ID" value="MBA0702852.1"/>
    <property type="molecule type" value="Genomic_DNA"/>
</dbReference>
<name>A0A7J8YU36_GOSAI</name>
<evidence type="ECO:0000313" key="2">
    <source>
        <dbReference type="EMBL" id="MBA0702852.1"/>
    </source>
</evidence>
<dbReference type="Pfam" id="PF14111">
    <property type="entry name" value="DUF4283"/>
    <property type="match status" value="1"/>
</dbReference>
<evidence type="ECO:0000313" key="3">
    <source>
        <dbReference type="Proteomes" id="UP000593577"/>
    </source>
</evidence>
<protein>
    <recommendedName>
        <fullName evidence="1">DUF4283 domain-containing protein</fullName>
    </recommendedName>
</protein>
<sequence length="110" mass="12577">MVDDLANLRVSNEEEDAFQEDAKEMERDIKFSLVGTCFTNSVLHFSSHRNSMADLWHPIGGIAITNIGEKRYSFKFFHTVDMNKVRVRVDPSKIVFSWDTALRPTIKGGL</sequence>
<proteinExistence type="predicted"/>
<comment type="caution">
    <text evidence="2">The sequence shown here is derived from an EMBL/GenBank/DDBJ whole genome shotgun (WGS) entry which is preliminary data.</text>
</comment>
<dbReference type="AlphaFoldDB" id="A0A7J8YU36"/>
<reference evidence="2 3" key="1">
    <citation type="journal article" date="2019" name="Genome Biol. Evol.">
        <title>Insights into the evolution of the New World diploid cottons (Gossypium, subgenus Houzingenia) based on genome sequencing.</title>
        <authorList>
            <person name="Grover C.E."/>
            <person name="Arick M.A. 2nd"/>
            <person name="Thrash A."/>
            <person name="Conover J.L."/>
            <person name="Sanders W.S."/>
            <person name="Peterson D.G."/>
            <person name="Frelichowski J.E."/>
            <person name="Scheffler J.A."/>
            <person name="Scheffler B.E."/>
            <person name="Wendel J.F."/>
        </authorList>
    </citation>
    <scope>NUCLEOTIDE SEQUENCE [LARGE SCALE GENOMIC DNA]</scope>
    <source>
        <strain evidence="2">185</strain>
        <tissue evidence="2">Leaf</tissue>
    </source>
</reference>
<feature type="domain" description="DUF4283" evidence="1">
    <location>
        <begin position="28"/>
        <end position="85"/>
    </location>
</feature>
<gene>
    <name evidence="2" type="ORF">Goari_022008</name>
</gene>